<sequence>MKFTPKELIALGIFTAVYTVIYMAFNMLGAVAPILQLVGATLATLLNGITFMLFLTRVRHAGLITLMALLLGILVTIAGHHPISIVTALVAGIAADVIASRGGYRATVPTVVAYGVFNLWVAGGYLPLLFMRDSVLSEYRRQMGDQWADAFNALFSPAVIIVLIIGTVVVGMIGGWIGRRALSKHFERAGLA</sequence>
<feature type="transmembrane region" description="Helical" evidence="1">
    <location>
        <begin position="111"/>
        <end position="130"/>
    </location>
</feature>
<evidence type="ECO:0000313" key="3">
    <source>
        <dbReference type="Proteomes" id="UP000568050"/>
    </source>
</evidence>
<feature type="transmembrane region" description="Helical" evidence="1">
    <location>
        <begin position="7"/>
        <end position="25"/>
    </location>
</feature>
<dbReference type="EMBL" id="JACHWP010000014">
    <property type="protein sequence ID" value="MBB3023851.1"/>
    <property type="molecule type" value="Genomic_DNA"/>
</dbReference>
<accession>A0A839R0N9</accession>
<reference evidence="2 3" key="1">
    <citation type="submission" date="2020-08" db="EMBL/GenBank/DDBJ databases">
        <title>Sequencing the genomes of 1000 actinobacteria strains.</title>
        <authorList>
            <person name="Klenk H.-P."/>
        </authorList>
    </citation>
    <scope>NUCLEOTIDE SEQUENCE [LARGE SCALE GENOMIC DNA]</scope>
    <source>
        <strain evidence="2 3">DSM 23040</strain>
    </source>
</reference>
<keyword evidence="3" id="KW-1185">Reference proteome</keyword>
<keyword evidence="1" id="KW-0472">Membrane</keyword>
<name>A0A839R0N9_9MICO</name>
<proteinExistence type="predicted"/>
<evidence type="ECO:0000256" key="1">
    <source>
        <dbReference type="SAM" id="Phobius"/>
    </source>
</evidence>
<dbReference type="RefSeq" id="WP_183377178.1">
    <property type="nucleotide sequence ID" value="NZ_CBCSFZ010000033.1"/>
</dbReference>
<keyword evidence="1" id="KW-1133">Transmembrane helix</keyword>
<keyword evidence="1" id="KW-0812">Transmembrane</keyword>
<dbReference type="Proteomes" id="UP000568050">
    <property type="component" value="Unassembled WGS sequence"/>
</dbReference>
<evidence type="ECO:0000313" key="2">
    <source>
        <dbReference type="EMBL" id="MBB3023851.1"/>
    </source>
</evidence>
<dbReference type="NCBIfam" id="TIGR02185">
    <property type="entry name" value="Trep_Strep"/>
    <property type="match status" value="1"/>
</dbReference>
<dbReference type="Pfam" id="PF09605">
    <property type="entry name" value="Trep_Strep"/>
    <property type="match status" value="1"/>
</dbReference>
<feature type="transmembrane region" description="Helical" evidence="1">
    <location>
        <begin position="61"/>
        <end position="79"/>
    </location>
</feature>
<dbReference type="InterPro" id="IPR011733">
    <property type="entry name" value="CHP02185_IM"/>
</dbReference>
<feature type="transmembrane region" description="Helical" evidence="1">
    <location>
        <begin position="150"/>
        <end position="178"/>
    </location>
</feature>
<organism evidence="2 3">
    <name type="scientific">Helcobacillus massiliensis</name>
    <dbReference type="NCBI Taxonomy" id="521392"/>
    <lineage>
        <taxon>Bacteria</taxon>
        <taxon>Bacillati</taxon>
        <taxon>Actinomycetota</taxon>
        <taxon>Actinomycetes</taxon>
        <taxon>Micrococcales</taxon>
        <taxon>Dermabacteraceae</taxon>
        <taxon>Helcobacillus</taxon>
    </lineage>
</organism>
<dbReference type="AlphaFoldDB" id="A0A839R0N9"/>
<gene>
    <name evidence="2" type="ORF">FHX50_002154</name>
</gene>
<protein>
    <submittedName>
        <fullName evidence="2">Energy-coupling factor transport system substrate-specific component</fullName>
    </submittedName>
</protein>
<feature type="transmembrane region" description="Helical" evidence="1">
    <location>
        <begin position="31"/>
        <end position="54"/>
    </location>
</feature>
<comment type="caution">
    <text evidence="2">The sequence shown here is derived from an EMBL/GenBank/DDBJ whole genome shotgun (WGS) entry which is preliminary data.</text>
</comment>